<dbReference type="Proteomes" id="UP000034324">
    <property type="component" value="Unassembled WGS sequence"/>
</dbReference>
<proteinExistence type="predicted"/>
<keyword evidence="1" id="KW-1133">Transmembrane helix</keyword>
<feature type="transmembrane region" description="Helical" evidence="1">
    <location>
        <begin position="40"/>
        <end position="60"/>
    </location>
</feature>
<organism evidence="3 4">
    <name type="scientific">Candidatus Daviesbacteria bacterium GW2011_GWF2_38_6</name>
    <dbReference type="NCBI Taxonomy" id="1618432"/>
    <lineage>
        <taxon>Bacteria</taxon>
        <taxon>Candidatus Daviesiibacteriota</taxon>
    </lineage>
</organism>
<dbReference type="EMBL" id="LBVC01000085">
    <property type="protein sequence ID" value="KKQ76096.1"/>
    <property type="molecule type" value="Genomic_DNA"/>
</dbReference>
<keyword evidence="1" id="KW-0812">Transmembrane</keyword>
<evidence type="ECO:0000313" key="3">
    <source>
        <dbReference type="EMBL" id="KKQ76096.1"/>
    </source>
</evidence>
<feature type="domain" description="DUF5652" evidence="2">
    <location>
        <begin position="15"/>
        <end position="64"/>
    </location>
</feature>
<accession>A0A0G0NG92</accession>
<dbReference type="AlphaFoldDB" id="A0A0G0NG92"/>
<dbReference type="Pfam" id="PF18893">
    <property type="entry name" value="DUF5652"/>
    <property type="match status" value="1"/>
</dbReference>
<reference evidence="3 4" key="1">
    <citation type="journal article" date="2015" name="Nature">
        <title>rRNA introns, odd ribosomes, and small enigmatic genomes across a large radiation of phyla.</title>
        <authorList>
            <person name="Brown C.T."/>
            <person name="Hug L.A."/>
            <person name="Thomas B.C."/>
            <person name="Sharon I."/>
            <person name="Castelle C.J."/>
            <person name="Singh A."/>
            <person name="Wilkins M.J."/>
            <person name="Williams K.H."/>
            <person name="Banfield J.F."/>
        </authorList>
    </citation>
    <scope>NUCLEOTIDE SEQUENCE [LARGE SCALE GENOMIC DNA]</scope>
</reference>
<name>A0A0G0NG92_9BACT</name>
<evidence type="ECO:0000259" key="2">
    <source>
        <dbReference type="Pfam" id="PF18893"/>
    </source>
</evidence>
<protein>
    <recommendedName>
        <fullName evidence="2">DUF5652 domain-containing protein</fullName>
    </recommendedName>
</protein>
<keyword evidence="1" id="KW-0472">Membrane</keyword>
<evidence type="ECO:0000313" key="4">
    <source>
        <dbReference type="Proteomes" id="UP000034324"/>
    </source>
</evidence>
<comment type="caution">
    <text evidence="3">The sequence shown here is derived from an EMBL/GenBank/DDBJ whole genome shotgun (WGS) entry which is preliminary data.</text>
</comment>
<dbReference type="InterPro" id="IPR043712">
    <property type="entry name" value="DUF5652"/>
</dbReference>
<feature type="transmembrane region" description="Helical" evidence="1">
    <location>
        <begin position="6"/>
        <end position="28"/>
    </location>
</feature>
<gene>
    <name evidence="3" type="ORF">US99_C0085G0002</name>
</gene>
<sequence>MNWNGFNFNPAGLGIFVLIVWEAFWKGMGLWKSAKKGDTLWFTAIFLINLFGLIPLIYLWRSKQLEETVGDILKFLHLKKQ</sequence>
<evidence type="ECO:0000256" key="1">
    <source>
        <dbReference type="SAM" id="Phobius"/>
    </source>
</evidence>